<dbReference type="EMBL" id="BPLR01014122">
    <property type="protein sequence ID" value="GIY66480.1"/>
    <property type="molecule type" value="Genomic_DNA"/>
</dbReference>
<dbReference type="AlphaFoldDB" id="A0AAV4VAF9"/>
<evidence type="ECO:0000256" key="1">
    <source>
        <dbReference type="SAM" id="MobiDB-lite"/>
    </source>
</evidence>
<proteinExistence type="predicted"/>
<organism evidence="2 3">
    <name type="scientific">Caerostris extrusa</name>
    <name type="common">Bark spider</name>
    <name type="synonym">Caerostris bankana</name>
    <dbReference type="NCBI Taxonomy" id="172846"/>
    <lineage>
        <taxon>Eukaryota</taxon>
        <taxon>Metazoa</taxon>
        <taxon>Ecdysozoa</taxon>
        <taxon>Arthropoda</taxon>
        <taxon>Chelicerata</taxon>
        <taxon>Arachnida</taxon>
        <taxon>Araneae</taxon>
        <taxon>Araneomorphae</taxon>
        <taxon>Entelegynae</taxon>
        <taxon>Araneoidea</taxon>
        <taxon>Araneidae</taxon>
        <taxon>Caerostris</taxon>
    </lineage>
</organism>
<name>A0AAV4VAF9_CAEEX</name>
<evidence type="ECO:0000313" key="3">
    <source>
        <dbReference type="Proteomes" id="UP001054945"/>
    </source>
</evidence>
<sequence>MSLPQNGDNPRKKFSKSITKGKAKATFIAFKSTGSVYSESHHNHLQHHLGCITIRKRLEETLFKKENHPRTNIPDLPFPLCMLNSLLQTHSVIMHGAIPPPNDTGHGSMKTPRY</sequence>
<evidence type="ECO:0000313" key="2">
    <source>
        <dbReference type="EMBL" id="GIY66480.1"/>
    </source>
</evidence>
<reference evidence="2 3" key="1">
    <citation type="submission" date="2021-06" db="EMBL/GenBank/DDBJ databases">
        <title>Caerostris extrusa draft genome.</title>
        <authorList>
            <person name="Kono N."/>
            <person name="Arakawa K."/>
        </authorList>
    </citation>
    <scope>NUCLEOTIDE SEQUENCE [LARGE SCALE GENOMIC DNA]</scope>
</reference>
<protein>
    <submittedName>
        <fullName evidence="2">Uncharacterized protein</fullName>
    </submittedName>
</protein>
<feature type="region of interest" description="Disordered" evidence="1">
    <location>
        <begin position="1"/>
        <end position="20"/>
    </location>
</feature>
<accession>A0AAV4VAF9</accession>
<comment type="caution">
    <text evidence="2">The sequence shown here is derived from an EMBL/GenBank/DDBJ whole genome shotgun (WGS) entry which is preliminary data.</text>
</comment>
<keyword evidence="3" id="KW-1185">Reference proteome</keyword>
<gene>
    <name evidence="2" type="ORF">CEXT_351641</name>
</gene>
<dbReference type="Proteomes" id="UP001054945">
    <property type="component" value="Unassembled WGS sequence"/>
</dbReference>